<dbReference type="PANTHER" id="PTHR33148:SF33">
    <property type="entry name" value="DUF4228 DOMAIN PROTEIN"/>
    <property type="match status" value="1"/>
</dbReference>
<protein>
    <submittedName>
        <fullName evidence="2">Uncharacterized protein</fullName>
    </submittedName>
</protein>
<dbReference type="AlphaFoldDB" id="A0ABD1XKU8"/>
<organism evidence="2 3">
    <name type="scientific">Riccia fluitans</name>
    <dbReference type="NCBI Taxonomy" id="41844"/>
    <lineage>
        <taxon>Eukaryota</taxon>
        <taxon>Viridiplantae</taxon>
        <taxon>Streptophyta</taxon>
        <taxon>Embryophyta</taxon>
        <taxon>Marchantiophyta</taxon>
        <taxon>Marchantiopsida</taxon>
        <taxon>Marchantiidae</taxon>
        <taxon>Marchantiales</taxon>
        <taxon>Ricciaceae</taxon>
        <taxon>Riccia</taxon>
    </lineage>
</organism>
<feature type="compositionally biased region" description="Low complexity" evidence="1">
    <location>
        <begin position="95"/>
        <end position="106"/>
    </location>
</feature>
<proteinExistence type="predicted"/>
<sequence length="227" mass="25508">MGNKVPKTEGIQVPVELDDESGENRTKGRKVVMVIRRDGTKLMFDRGMYASKLLMAFPGHAVFRVSEELKYLGRARALSPKDSLKRGNTYLLLPQTQKHTQTSQQRQQRKRSNSKVNPVVCLDSDSENEKLIKQAESHATPQISKTIKVRMTKQQLAEMIGNGSISMGSAQAAQELVKMTVVCRRPADWSCSMRLFNHPQSNLLTPRSLTKRTWSPELASILEVASQ</sequence>
<feature type="region of interest" description="Disordered" evidence="1">
    <location>
        <begin position="93"/>
        <end position="118"/>
    </location>
</feature>
<evidence type="ECO:0000313" key="2">
    <source>
        <dbReference type="EMBL" id="KAL2609333.1"/>
    </source>
</evidence>
<dbReference type="PANTHER" id="PTHR33148">
    <property type="entry name" value="PLASTID MOVEMENT IMPAIRED PROTEIN-RELATED"/>
    <property type="match status" value="1"/>
</dbReference>
<dbReference type="Proteomes" id="UP001605036">
    <property type="component" value="Unassembled WGS sequence"/>
</dbReference>
<dbReference type="Pfam" id="PF14009">
    <property type="entry name" value="PADRE"/>
    <property type="match status" value="1"/>
</dbReference>
<name>A0ABD1XKU8_9MARC</name>
<comment type="caution">
    <text evidence="2">The sequence shown here is derived from an EMBL/GenBank/DDBJ whole genome shotgun (WGS) entry which is preliminary data.</text>
</comment>
<dbReference type="InterPro" id="IPR025322">
    <property type="entry name" value="PADRE_dom"/>
</dbReference>
<reference evidence="2 3" key="1">
    <citation type="submission" date="2024-09" db="EMBL/GenBank/DDBJ databases">
        <title>Chromosome-scale assembly of Riccia fluitans.</title>
        <authorList>
            <person name="Paukszto L."/>
            <person name="Sawicki J."/>
            <person name="Karawczyk K."/>
            <person name="Piernik-Szablinska J."/>
            <person name="Szczecinska M."/>
            <person name="Mazdziarz M."/>
        </authorList>
    </citation>
    <scope>NUCLEOTIDE SEQUENCE [LARGE SCALE GENOMIC DNA]</scope>
    <source>
        <strain evidence="2">Rf_01</strain>
        <tissue evidence="2">Aerial parts of the thallus</tissue>
    </source>
</reference>
<accession>A0ABD1XKU8</accession>
<dbReference type="EMBL" id="JBHFFA010000008">
    <property type="protein sequence ID" value="KAL2609333.1"/>
    <property type="molecule type" value="Genomic_DNA"/>
</dbReference>
<keyword evidence="3" id="KW-1185">Reference proteome</keyword>
<evidence type="ECO:0000256" key="1">
    <source>
        <dbReference type="SAM" id="MobiDB-lite"/>
    </source>
</evidence>
<gene>
    <name evidence="2" type="ORF">R1flu_027906</name>
</gene>
<evidence type="ECO:0000313" key="3">
    <source>
        <dbReference type="Proteomes" id="UP001605036"/>
    </source>
</evidence>
<feature type="region of interest" description="Disordered" evidence="1">
    <location>
        <begin position="1"/>
        <end position="25"/>
    </location>
</feature>